<keyword evidence="2" id="KW-0808">Transferase</keyword>
<organism evidence="2 3">
    <name type="scientific">Antarctobacter heliothermus</name>
    <dbReference type="NCBI Taxonomy" id="74033"/>
    <lineage>
        <taxon>Bacteria</taxon>
        <taxon>Pseudomonadati</taxon>
        <taxon>Pseudomonadota</taxon>
        <taxon>Alphaproteobacteria</taxon>
        <taxon>Rhodobacterales</taxon>
        <taxon>Roseobacteraceae</taxon>
        <taxon>Antarctobacter</taxon>
    </lineage>
</organism>
<dbReference type="Proteomes" id="UP000203589">
    <property type="component" value="Chromosome"/>
</dbReference>
<name>A0A222DZS5_9RHOB</name>
<dbReference type="AlphaFoldDB" id="A0A222DZS5"/>
<dbReference type="InterPro" id="IPR000073">
    <property type="entry name" value="AB_hydrolase_1"/>
</dbReference>
<dbReference type="PANTHER" id="PTHR43798">
    <property type="entry name" value="MONOACYLGLYCEROL LIPASE"/>
    <property type="match status" value="1"/>
</dbReference>
<gene>
    <name evidence="2" type="ORF">ANTHELSMS3_00491</name>
</gene>
<dbReference type="PRINTS" id="PR00111">
    <property type="entry name" value="ABHYDROLASE"/>
</dbReference>
<reference evidence="2 3" key="1">
    <citation type="submission" date="2017-07" db="EMBL/GenBank/DDBJ databases">
        <title>Genome Sequence of Antarctobacter heliothermus Strain SMS3 Isolated from a culture of the Diatom Skeletonema marinoi.</title>
        <authorList>
            <person name="Topel M."/>
            <person name="Pinder M.I.M."/>
            <person name="Johansson O.N."/>
            <person name="Kourtchenko O."/>
            <person name="Godhe A."/>
            <person name="Clarke A.K."/>
        </authorList>
    </citation>
    <scope>NUCLEOTIDE SEQUENCE [LARGE SCALE GENOMIC DNA]</scope>
    <source>
        <strain evidence="2 3">SMS3</strain>
    </source>
</reference>
<sequence>MRDASAGSDLNWRTWGQGPAQVLALHCGLGQGGMWREVAEALADRTTLRAPDLPGHGKSPPFPDGEDVHDAACDALRPHLTDGIHLAGHSFGATLALRLALEAPDRIASLTLIEPVFFAAAPDSALKRDHKAAEKDLYRECDAGNLLQGARLFNRLWGGGVPWDSFPERVQQGMARQMPFVCATEPALWQDRAGMLEQDGLERITCPVTLLRGSDTVPIIAEVHRGLMDRLPQAREKTVAGAGHMVLLSHPDAVTETLRGACAASCASSL</sequence>
<dbReference type="InterPro" id="IPR029058">
    <property type="entry name" value="AB_hydrolase_fold"/>
</dbReference>
<protein>
    <submittedName>
        <fullName evidence="2">Dihydrolipoyllysine-residue acetyltransferase component of acetoin cleaving system</fullName>
        <ecNumber evidence="2">2.3.1.12</ecNumber>
    </submittedName>
</protein>
<dbReference type="RefSeq" id="WP_094033492.1">
    <property type="nucleotide sequence ID" value="NZ_CP022540.1"/>
</dbReference>
<dbReference type="SUPFAM" id="SSF53474">
    <property type="entry name" value="alpha/beta-Hydrolases"/>
    <property type="match status" value="1"/>
</dbReference>
<dbReference type="OrthoDB" id="9804723at2"/>
<dbReference type="Gene3D" id="3.40.50.1820">
    <property type="entry name" value="alpha/beta hydrolase"/>
    <property type="match status" value="1"/>
</dbReference>
<evidence type="ECO:0000259" key="1">
    <source>
        <dbReference type="Pfam" id="PF12697"/>
    </source>
</evidence>
<accession>A0A222DZS5</accession>
<evidence type="ECO:0000313" key="2">
    <source>
        <dbReference type="EMBL" id="ASP19211.1"/>
    </source>
</evidence>
<dbReference type="KEGG" id="aht:ANTHELSMS3_00491"/>
<keyword evidence="2" id="KW-0012">Acyltransferase</keyword>
<dbReference type="Pfam" id="PF12697">
    <property type="entry name" value="Abhydrolase_6"/>
    <property type="match status" value="1"/>
</dbReference>
<dbReference type="InterPro" id="IPR050266">
    <property type="entry name" value="AB_hydrolase_sf"/>
</dbReference>
<keyword evidence="3" id="KW-1185">Reference proteome</keyword>
<dbReference type="EMBL" id="CP022540">
    <property type="protein sequence ID" value="ASP19211.1"/>
    <property type="molecule type" value="Genomic_DNA"/>
</dbReference>
<proteinExistence type="predicted"/>
<dbReference type="EC" id="2.3.1.12" evidence="2"/>
<feature type="domain" description="AB hydrolase-1" evidence="1">
    <location>
        <begin position="22"/>
        <end position="256"/>
    </location>
</feature>
<evidence type="ECO:0000313" key="3">
    <source>
        <dbReference type="Proteomes" id="UP000203589"/>
    </source>
</evidence>
<dbReference type="GO" id="GO:0004742">
    <property type="term" value="F:dihydrolipoyllysine-residue acetyltransferase activity"/>
    <property type="evidence" value="ECO:0007669"/>
    <property type="project" value="UniProtKB-EC"/>
</dbReference>